<organism evidence="2">
    <name type="scientific">Sesamum radiatum</name>
    <name type="common">Black benniseed</name>
    <dbReference type="NCBI Taxonomy" id="300843"/>
    <lineage>
        <taxon>Eukaryota</taxon>
        <taxon>Viridiplantae</taxon>
        <taxon>Streptophyta</taxon>
        <taxon>Embryophyta</taxon>
        <taxon>Tracheophyta</taxon>
        <taxon>Spermatophyta</taxon>
        <taxon>Magnoliopsida</taxon>
        <taxon>eudicotyledons</taxon>
        <taxon>Gunneridae</taxon>
        <taxon>Pentapetalae</taxon>
        <taxon>asterids</taxon>
        <taxon>lamiids</taxon>
        <taxon>Lamiales</taxon>
        <taxon>Pedaliaceae</taxon>
        <taxon>Sesamum</taxon>
    </lineage>
</organism>
<dbReference type="InterPro" id="IPR026960">
    <property type="entry name" value="RVT-Znf"/>
</dbReference>
<comment type="caution">
    <text evidence="2">The sequence shown here is derived from an EMBL/GenBank/DDBJ whole genome shotgun (WGS) entry which is preliminary data.</text>
</comment>
<evidence type="ECO:0000259" key="1">
    <source>
        <dbReference type="Pfam" id="PF13966"/>
    </source>
</evidence>
<sequence length="234" mass="27310">MVIIDGTWHWPHITDMECIQITHSLPIIRGGRDRITWTGPGGAFSSPAAYTIFAPPGPAVGWYSLLTGTFKIPRHRFILWLAILQRLSTLDKLWLNHQSLDCILCQDALPESHEHLFFLCSFASECLRQIRIQIHFHWPYNSWDDVIRWTSVRWRGKHVINASLRALLASLVYHLWQERNRRIFQHTSRSPATIARIVVPDIRALIICKQLPRAISTRGLYRLWWIPWHVEGDA</sequence>
<evidence type="ECO:0000313" key="2">
    <source>
        <dbReference type="EMBL" id="KAL0287516.1"/>
    </source>
</evidence>
<name>A0AAW2IZY9_SESRA</name>
<accession>A0AAW2IZY9</accession>
<reference evidence="2" key="1">
    <citation type="submission" date="2020-06" db="EMBL/GenBank/DDBJ databases">
        <authorList>
            <person name="Li T."/>
            <person name="Hu X."/>
            <person name="Zhang T."/>
            <person name="Song X."/>
            <person name="Zhang H."/>
            <person name="Dai N."/>
            <person name="Sheng W."/>
            <person name="Hou X."/>
            <person name="Wei L."/>
        </authorList>
    </citation>
    <scope>NUCLEOTIDE SEQUENCE</scope>
    <source>
        <strain evidence="2">G02</strain>
        <tissue evidence="2">Leaf</tissue>
    </source>
</reference>
<feature type="domain" description="Reverse transcriptase zinc-binding" evidence="1">
    <location>
        <begin position="44"/>
        <end position="125"/>
    </location>
</feature>
<gene>
    <name evidence="2" type="ORF">Sradi_7123300</name>
</gene>
<proteinExistence type="predicted"/>
<dbReference type="PANTHER" id="PTHR33116:SF84">
    <property type="entry name" value="RNA-DIRECTED DNA POLYMERASE"/>
    <property type="match status" value="1"/>
</dbReference>
<dbReference type="Pfam" id="PF13966">
    <property type="entry name" value="zf-RVT"/>
    <property type="match status" value="1"/>
</dbReference>
<dbReference type="AlphaFoldDB" id="A0AAW2IZY9"/>
<dbReference type="PANTHER" id="PTHR33116">
    <property type="entry name" value="REVERSE TRANSCRIPTASE ZINC-BINDING DOMAIN-CONTAINING PROTEIN-RELATED-RELATED"/>
    <property type="match status" value="1"/>
</dbReference>
<protein>
    <recommendedName>
        <fullName evidence="1">Reverse transcriptase zinc-binding domain-containing protein</fullName>
    </recommendedName>
</protein>
<dbReference type="EMBL" id="JACGWJ010000867">
    <property type="protein sequence ID" value="KAL0287516.1"/>
    <property type="molecule type" value="Genomic_DNA"/>
</dbReference>
<reference evidence="2" key="2">
    <citation type="journal article" date="2024" name="Plant">
        <title>Genomic evolution and insights into agronomic trait innovations of Sesamum species.</title>
        <authorList>
            <person name="Miao H."/>
            <person name="Wang L."/>
            <person name="Qu L."/>
            <person name="Liu H."/>
            <person name="Sun Y."/>
            <person name="Le M."/>
            <person name="Wang Q."/>
            <person name="Wei S."/>
            <person name="Zheng Y."/>
            <person name="Lin W."/>
            <person name="Duan Y."/>
            <person name="Cao H."/>
            <person name="Xiong S."/>
            <person name="Wang X."/>
            <person name="Wei L."/>
            <person name="Li C."/>
            <person name="Ma Q."/>
            <person name="Ju M."/>
            <person name="Zhao R."/>
            <person name="Li G."/>
            <person name="Mu C."/>
            <person name="Tian Q."/>
            <person name="Mei H."/>
            <person name="Zhang T."/>
            <person name="Gao T."/>
            <person name="Zhang H."/>
        </authorList>
    </citation>
    <scope>NUCLEOTIDE SEQUENCE</scope>
    <source>
        <strain evidence="2">G02</strain>
    </source>
</reference>